<dbReference type="Pfam" id="PF13489">
    <property type="entry name" value="Methyltransf_23"/>
    <property type="match status" value="1"/>
</dbReference>
<reference evidence="1 2" key="1">
    <citation type="submission" date="2018-05" db="EMBL/GenBank/DDBJ databases">
        <title>Mucilaginibacter hurinus sp. nov., isolated from briquette warehouse soil.</title>
        <authorList>
            <person name="Choi L."/>
        </authorList>
    </citation>
    <scope>NUCLEOTIDE SEQUENCE [LARGE SCALE GENOMIC DNA]</scope>
    <source>
        <strain evidence="1 2">ZR32</strain>
    </source>
</reference>
<evidence type="ECO:0008006" key="3">
    <source>
        <dbReference type="Google" id="ProtNLM"/>
    </source>
</evidence>
<sequence length="216" mass="25280">MVKTLRWRVAQLFEARWWKKYLAHKDVTTYLKWKKGYWQNVLDRIGNNLNMQPGQYILDAGCGPAGIYIILDEYQVTAVDPLLNTYATTLPHFKKDMYPYVDFHTETLESFTSEKAFDVVFCMNAINHVAQLDEAFLTLYKYTKPGGTIVVSIDAHNHKLFKHIFRAQPADILHPHQYDLAEYEAMLTKLGCTIKQTELIKKEYLFNHYILVAEKH</sequence>
<evidence type="ECO:0000313" key="2">
    <source>
        <dbReference type="Proteomes" id="UP000253209"/>
    </source>
</evidence>
<accession>A0A367GLM2</accession>
<dbReference type="RefSeq" id="WP_114005878.1">
    <property type="nucleotide sequence ID" value="NZ_QGDC01000007.1"/>
</dbReference>
<dbReference type="Proteomes" id="UP000253209">
    <property type="component" value="Unassembled WGS sequence"/>
</dbReference>
<dbReference type="Gene3D" id="3.40.50.150">
    <property type="entry name" value="Vaccinia Virus protein VP39"/>
    <property type="match status" value="1"/>
</dbReference>
<gene>
    <name evidence="1" type="ORF">DJ568_13855</name>
</gene>
<proteinExistence type="predicted"/>
<dbReference type="EMBL" id="QGDC01000007">
    <property type="protein sequence ID" value="RCH54367.1"/>
    <property type="molecule type" value="Genomic_DNA"/>
</dbReference>
<protein>
    <recommendedName>
        <fullName evidence="3">Methyltransferase type 11 domain-containing protein</fullName>
    </recommendedName>
</protein>
<name>A0A367GLM2_9SPHI</name>
<organism evidence="1 2">
    <name type="scientific">Mucilaginibacter hurinus</name>
    <dbReference type="NCBI Taxonomy" id="2201324"/>
    <lineage>
        <taxon>Bacteria</taxon>
        <taxon>Pseudomonadati</taxon>
        <taxon>Bacteroidota</taxon>
        <taxon>Sphingobacteriia</taxon>
        <taxon>Sphingobacteriales</taxon>
        <taxon>Sphingobacteriaceae</taxon>
        <taxon>Mucilaginibacter</taxon>
    </lineage>
</organism>
<dbReference type="AlphaFoldDB" id="A0A367GLM2"/>
<evidence type="ECO:0000313" key="1">
    <source>
        <dbReference type="EMBL" id="RCH54367.1"/>
    </source>
</evidence>
<dbReference type="CDD" id="cd02440">
    <property type="entry name" value="AdoMet_MTases"/>
    <property type="match status" value="1"/>
</dbReference>
<comment type="caution">
    <text evidence="1">The sequence shown here is derived from an EMBL/GenBank/DDBJ whole genome shotgun (WGS) entry which is preliminary data.</text>
</comment>
<keyword evidence="2" id="KW-1185">Reference proteome</keyword>
<dbReference type="OrthoDB" id="9782855at2"/>
<dbReference type="SUPFAM" id="SSF53335">
    <property type="entry name" value="S-adenosyl-L-methionine-dependent methyltransferases"/>
    <property type="match status" value="1"/>
</dbReference>
<dbReference type="InterPro" id="IPR029063">
    <property type="entry name" value="SAM-dependent_MTases_sf"/>
</dbReference>
<dbReference type="PANTHER" id="PTHR43861">
    <property type="entry name" value="TRANS-ACONITATE 2-METHYLTRANSFERASE-RELATED"/>
    <property type="match status" value="1"/>
</dbReference>